<sequence>MAISRTQLVEVFQLYYGLKINEGKTKYMRIGADITNVISNFNCTSKSYSFEEVQQFDYVEVTATLIAPVNHILLKKYNSSITWKSPLAEIKGRGEINKYIV</sequence>
<reference evidence="1 2" key="1">
    <citation type="journal article" date="2024" name="BMC Genomics">
        <title>De novo assembly and annotation of Popillia japonica's genome with initial clues to its potential as an invasive pest.</title>
        <authorList>
            <person name="Cucini C."/>
            <person name="Boschi S."/>
            <person name="Funari R."/>
            <person name="Cardaioli E."/>
            <person name="Iannotti N."/>
            <person name="Marturano G."/>
            <person name="Paoli F."/>
            <person name="Bruttini M."/>
            <person name="Carapelli A."/>
            <person name="Frati F."/>
            <person name="Nardi F."/>
        </authorList>
    </citation>
    <scope>NUCLEOTIDE SEQUENCE [LARGE SCALE GENOMIC DNA]</scope>
    <source>
        <strain evidence="1">DMR45628</strain>
    </source>
</reference>
<dbReference type="Proteomes" id="UP001458880">
    <property type="component" value="Unassembled WGS sequence"/>
</dbReference>
<evidence type="ECO:0000313" key="1">
    <source>
        <dbReference type="EMBL" id="KAK9747372.1"/>
    </source>
</evidence>
<evidence type="ECO:0000313" key="2">
    <source>
        <dbReference type="Proteomes" id="UP001458880"/>
    </source>
</evidence>
<accession>A0AAW1MPU2</accession>
<organism evidence="1 2">
    <name type="scientific">Popillia japonica</name>
    <name type="common">Japanese beetle</name>
    <dbReference type="NCBI Taxonomy" id="7064"/>
    <lineage>
        <taxon>Eukaryota</taxon>
        <taxon>Metazoa</taxon>
        <taxon>Ecdysozoa</taxon>
        <taxon>Arthropoda</taxon>
        <taxon>Hexapoda</taxon>
        <taxon>Insecta</taxon>
        <taxon>Pterygota</taxon>
        <taxon>Neoptera</taxon>
        <taxon>Endopterygota</taxon>
        <taxon>Coleoptera</taxon>
        <taxon>Polyphaga</taxon>
        <taxon>Scarabaeiformia</taxon>
        <taxon>Scarabaeidae</taxon>
        <taxon>Rutelinae</taxon>
        <taxon>Popillia</taxon>
    </lineage>
</organism>
<name>A0AAW1MPU2_POPJA</name>
<protein>
    <submittedName>
        <fullName evidence="1">Uncharacterized protein</fullName>
    </submittedName>
</protein>
<dbReference type="EMBL" id="JASPKY010000031">
    <property type="protein sequence ID" value="KAK9747372.1"/>
    <property type="molecule type" value="Genomic_DNA"/>
</dbReference>
<gene>
    <name evidence="1" type="ORF">QE152_g5393</name>
</gene>
<proteinExistence type="predicted"/>
<comment type="caution">
    <text evidence="1">The sequence shown here is derived from an EMBL/GenBank/DDBJ whole genome shotgun (WGS) entry which is preliminary data.</text>
</comment>
<keyword evidence="2" id="KW-1185">Reference proteome</keyword>
<dbReference type="AlphaFoldDB" id="A0AAW1MPU2"/>